<dbReference type="Proteomes" id="UP001058974">
    <property type="component" value="Chromosome 4"/>
</dbReference>
<dbReference type="AlphaFoldDB" id="A0A9D4XC65"/>
<comment type="caution">
    <text evidence="3">The sequence shown here is derived from an EMBL/GenBank/DDBJ whole genome shotgun (WGS) entry which is preliminary data.</text>
</comment>
<evidence type="ECO:0000313" key="4">
    <source>
        <dbReference type="Proteomes" id="UP001058974"/>
    </source>
</evidence>
<protein>
    <recommendedName>
        <fullName evidence="2">At1g61320/AtMIF1 LRR domain-containing protein</fullName>
    </recommendedName>
</protein>
<accession>A0A9D4XC65</accession>
<name>A0A9D4XC65_PEA</name>
<dbReference type="EMBL" id="JAMSHJ010000004">
    <property type="protein sequence ID" value="KAI5417379.1"/>
    <property type="molecule type" value="Genomic_DNA"/>
</dbReference>
<organism evidence="3 4">
    <name type="scientific">Pisum sativum</name>
    <name type="common">Garden pea</name>
    <name type="synonym">Lathyrus oleraceus</name>
    <dbReference type="NCBI Taxonomy" id="3888"/>
    <lineage>
        <taxon>Eukaryota</taxon>
        <taxon>Viridiplantae</taxon>
        <taxon>Streptophyta</taxon>
        <taxon>Embryophyta</taxon>
        <taxon>Tracheophyta</taxon>
        <taxon>Spermatophyta</taxon>
        <taxon>Magnoliopsida</taxon>
        <taxon>eudicotyledons</taxon>
        <taxon>Gunneridae</taxon>
        <taxon>Pentapetalae</taxon>
        <taxon>rosids</taxon>
        <taxon>fabids</taxon>
        <taxon>Fabales</taxon>
        <taxon>Fabaceae</taxon>
        <taxon>Papilionoideae</taxon>
        <taxon>50 kb inversion clade</taxon>
        <taxon>NPAAA clade</taxon>
        <taxon>Hologalegina</taxon>
        <taxon>IRL clade</taxon>
        <taxon>Fabeae</taxon>
        <taxon>Lathyrus</taxon>
    </lineage>
</organism>
<dbReference type="Pfam" id="PF23622">
    <property type="entry name" value="LRR_At1g61320_AtMIF1"/>
    <property type="match status" value="1"/>
</dbReference>
<reference evidence="3 4" key="1">
    <citation type="journal article" date="2022" name="Nat. Genet.">
        <title>Improved pea reference genome and pan-genome highlight genomic features and evolutionary characteristics.</title>
        <authorList>
            <person name="Yang T."/>
            <person name="Liu R."/>
            <person name="Luo Y."/>
            <person name="Hu S."/>
            <person name="Wang D."/>
            <person name="Wang C."/>
            <person name="Pandey M.K."/>
            <person name="Ge S."/>
            <person name="Xu Q."/>
            <person name="Li N."/>
            <person name="Li G."/>
            <person name="Huang Y."/>
            <person name="Saxena R.K."/>
            <person name="Ji Y."/>
            <person name="Li M."/>
            <person name="Yan X."/>
            <person name="He Y."/>
            <person name="Liu Y."/>
            <person name="Wang X."/>
            <person name="Xiang C."/>
            <person name="Varshney R.K."/>
            <person name="Ding H."/>
            <person name="Gao S."/>
            <person name="Zong X."/>
        </authorList>
    </citation>
    <scope>NUCLEOTIDE SEQUENCE [LARGE SCALE GENOMIC DNA]</scope>
    <source>
        <strain evidence="3 4">cv. Zhongwan 6</strain>
    </source>
</reference>
<dbReference type="InterPro" id="IPR053772">
    <property type="entry name" value="At1g61320/At1g61330-like"/>
</dbReference>
<dbReference type="PANTHER" id="PTHR34145:SF28">
    <property type="entry name" value="F-BOX DOMAIN-CONTAINING PROTEIN"/>
    <property type="match status" value="1"/>
</dbReference>
<dbReference type="SUPFAM" id="SSF52058">
    <property type="entry name" value="L domain-like"/>
    <property type="match status" value="1"/>
</dbReference>
<feature type="domain" description="At1g61320/AtMIF1 LRR" evidence="2">
    <location>
        <begin position="65"/>
        <end position="161"/>
    </location>
</feature>
<evidence type="ECO:0000313" key="3">
    <source>
        <dbReference type="EMBL" id="KAI5417379.1"/>
    </source>
</evidence>
<proteinExistence type="predicted"/>
<sequence>MYLQSDLKITSTTFLHLNINSGDIIHKKINIDTIASNLSSIQYSSDFISKLALHTQNINSPKLSNLTYTFAQISNLVHFSGLNNVTTIVLDGLRDGDVITHLFSKCLQLQHVTINMCWFTCDFKIIGAKLRHLSILHCFHTNVDDIHAFNLSSFEYRGHPEKRSIISIHAFNLSSFEYRGHPEMRSIISIEAPKLLKEFWDAEIPDSCGAKEMFDMVKDFRLVVEVVIPPKRDKIFIKWKVANERGLAVKLDNILIKGKMIFANIPRFQRGRHVKQPSSRQEKDEAMKGRGGRF</sequence>
<dbReference type="Gramene" id="Psat04G0211000-T1">
    <property type="protein sequence ID" value="KAI5417379.1"/>
    <property type="gene ID" value="KIW84_042110"/>
</dbReference>
<evidence type="ECO:0000256" key="1">
    <source>
        <dbReference type="SAM" id="MobiDB-lite"/>
    </source>
</evidence>
<evidence type="ECO:0000259" key="2">
    <source>
        <dbReference type="Pfam" id="PF23622"/>
    </source>
</evidence>
<feature type="region of interest" description="Disordered" evidence="1">
    <location>
        <begin position="271"/>
        <end position="294"/>
    </location>
</feature>
<gene>
    <name evidence="3" type="ORF">KIW84_042110</name>
</gene>
<dbReference type="PANTHER" id="PTHR34145">
    <property type="entry name" value="OS02G0105600 PROTEIN"/>
    <property type="match status" value="1"/>
</dbReference>
<dbReference type="InterPro" id="IPR055357">
    <property type="entry name" value="LRR_At1g61320_AtMIF1"/>
</dbReference>
<keyword evidence="4" id="KW-1185">Reference proteome</keyword>